<evidence type="ECO:0000259" key="8">
    <source>
        <dbReference type="Pfam" id="PF16363"/>
    </source>
</evidence>
<dbReference type="RefSeq" id="WP_213682268.1">
    <property type="nucleotide sequence ID" value="NZ_CP074572.1"/>
</dbReference>
<dbReference type="EMBL" id="CP074572">
    <property type="protein sequence ID" value="QVK23650.1"/>
    <property type="molecule type" value="Genomic_DNA"/>
</dbReference>
<comment type="cofactor">
    <cofactor evidence="2 7">
        <name>NAD(+)</name>
        <dbReference type="ChEBI" id="CHEBI:57540"/>
    </cofactor>
</comment>
<keyword evidence="5" id="KW-0520">NAD</keyword>
<dbReference type="InterPro" id="IPR016040">
    <property type="entry name" value="NAD(P)-bd_dom"/>
</dbReference>
<dbReference type="InterPro" id="IPR020904">
    <property type="entry name" value="Sc_DH/Rdtase_CS"/>
</dbReference>
<name>A0ABX8DG17_9GAMM</name>
<protein>
    <recommendedName>
        <fullName evidence="4 7">dTDP-glucose 4,6-dehydratase</fullName>
        <ecNumber evidence="4 7">4.2.1.46</ecNumber>
    </recommendedName>
</protein>
<evidence type="ECO:0000256" key="5">
    <source>
        <dbReference type="ARBA" id="ARBA00023027"/>
    </source>
</evidence>
<evidence type="ECO:0000256" key="6">
    <source>
        <dbReference type="ARBA" id="ARBA00023239"/>
    </source>
</evidence>
<dbReference type="Pfam" id="PF16363">
    <property type="entry name" value="GDP_Man_Dehyd"/>
    <property type="match status" value="1"/>
</dbReference>
<evidence type="ECO:0000256" key="2">
    <source>
        <dbReference type="ARBA" id="ARBA00001911"/>
    </source>
</evidence>
<dbReference type="GO" id="GO:0008460">
    <property type="term" value="F:dTDP-glucose 4,6-dehydratase activity"/>
    <property type="evidence" value="ECO:0007669"/>
    <property type="project" value="UniProtKB-EC"/>
</dbReference>
<keyword evidence="10" id="KW-1185">Reference proteome</keyword>
<keyword evidence="6 7" id="KW-0456">Lyase</keyword>
<dbReference type="PROSITE" id="PS00061">
    <property type="entry name" value="ADH_SHORT"/>
    <property type="match status" value="1"/>
</dbReference>
<comment type="similarity">
    <text evidence="3 7">Belongs to the NAD(P)-dependent epimerase/dehydratase family. dTDP-glucose dehydratase subfamily.</text>
</comment>
<sequence length="369" mass="41674">MKRLLITGGAGFIGANFVHYWFAHHPNDYIVVLDALTYAGNLDTLQPFVANPHFRFVKGNICDTVLVEGLLREEQIDTVVHFAAESHVDRSIMGPDAFIDTNVIGTHSLLKAARNVWLSDPKNPLPHRFHHISTDEVYGSLTAAELPFTEDSPCKPNSPYAASKAASDHLVRAYHHTYGLQVTVTNCTNNYGYYQYPEKLIPLCLTNILQGKSLPIYGDGKQVRDWLFVEDHCRGIELVLTCGTVGETYNIGGVNEWQNIDIVTLLCELMDAEFVANPTLVERYPDSPCAKGLTARTLITHVKDRAGHDRRYAVDCSKIETELGFKPLETFETGIRKTIHWYLDNQQWVDNVENSEYQNWIAQQYESRG</sequence>
<evidence type="ECO:0000256" key="7">
    <source>
        <dbReference type="RuleBase" id="RU004473"/>
    </source>
</evidence>
<gene>
    <name evidence="9" type="primary">rfbB</name>
    <name evidence="9" type="ORF">KHX94_02680</name>
</gene>
<dbReference type="Gene3D" id="3.90.25.10">
    <property type="entry name" value="UDP-galactose 4-epimerase, domain 1"/>
    <property type="match status" value="1"/>
</dbReference>
<dbReference type="EC" id="4.2.1.46" evidence="4 7"/>
<dbReference type="NCBIfam" id="TIGR01181">
    <property type="entry name" value="dTDP_gluc_dehyt"/>
    <property type="match status" value="1"/>
</dbReference>
<dbReference type="InterPro" id="IPR005888">
    <property type="entry name" value="dTDP_Gluc_deHydtase"/>
</dbReference>
<dbReference type="PANTHER" id="PTHR43000">
    <property type="entry name" value="DTDP-D-GLUCOSE 4,6-DEHYDRATASE-RELATED"/>
    <property type="match status" value="1"/>
</dbReference>
<evidence type="ECO:0000256" key="3">
    <source>
        <dbReference type="ARBA" id="ARBA00008178"/>
    </source>
</evidence>
<organism evidence="9 10">
    <name type="scientific">Shewanella dokdonensis</name>
    <dbReference type="NCBI Taxonomy" id="712036"/>
    <lineage>
        <taxon>Bacteria</taxon>
        <taxon>Pseudomonadati</taxon>
        <taxon>Pseudomonadota</taxon>
        <taxon>Gammaproteobacteria</taxon>
        <taxon>Alteromonadales</taxon>
        <taxon>Shewanellaceae</taxon>
        <taxon>Shewanella</taxon>
    </lineage>
</organism>
<evidence type="ECO:0000313" key="9">
    <source>
        <dbReference type="EMBL" id="QVK23650.1"/>
    </source>
</evidence>
<comment type="catalytic activity">
    <reaction evidence="1 7">
        <text>dTDP-alpha-D-glucose = dTDP-4-dehydro-6-deoxy-alpha-D-glucose + H2O</text>
        <dbReference type="Rhea" id="RHEA:17221"/>
        <dbReference type="ChEBI" id="CHEBI:15377"/>
        <dbReference type="ChEBI" id="CHEBI:57477"/>
        <dbReference type="ChEBI" id="CHEBI:57649"/>
        <dbReference type="EC" id="4.2.1.46"/>
    </reaction>
</comment>
<evidence type="ECO:0000313" key="10">
    <source>
        <dbReference type="Proteomes" id="UP000676428"/>
    </source>
</evidence>
<evidence type="ECO:0000256" key="1">
    <source>
        <dbReference type="ARBA" id="ARBA00001539"/>
    </source>
</evidence>
<dbReference type="InterPro" id="IPR036291">
    <property type="entry name" value="NAD(P)-bd_dom_sf"/>
</dbReference>
<dbReference type="CDD" id="cd05246">
    <property type="entry name" value="dTDP_GD_SDR_e"/>
    <property type="match status" value="1"/>
</dbReference>
<dbReference type="SUPFAM" id="SSF51735">
    <property type="entry name" value="NAD(P)-binding Rossmann-fold domains"/>
    <property type="match status" value="1"/>
</dbReference>
<dbReference type="Proteomes" id="UP000676428">
    <property type="component" value="Chromosome"/>
</dbReference>
<accession>A0ABX8DG17</accession>
<proteinExistence type="inferred from homology"/>
<evidence type="ECO:0000256" key="4">
    <source>
        <dbReference type="ARBA" id="ARBA00011990"/>
    </source>
</evidence>
<feature type="domain" description="NAD(P)-binding" evidence="8">
    <location>
        <begin position="5"/>
        <end position="338"/>
    </location>
</feature>
<dbReference type="Gene3D" id="3.40.50.720">
    <property type="entry name" value="NAD(P)-binding Rossmann-like Domain"/>
    <property type="match status" value="1"/>
</dbReference>
<reference evidence="9 10" key="1">
    <citation type="journal article" date="2012" name="Int. J. Syst. Evol. Microbiol.">
        <title>Shewanella dokdonensis sp. nov., isolated from seawater.</title>
        <authorList>
            <person name="Sung H.R."/>
            <person name="Yoon J.H."/>
            <person name="Ghim S.Y."/>
        </authorList>
    </citation>
    <scope>NUCLEOTIDE SEQUENCE [LARGE SCALE GENOMIC DNA]</scope>
    <source>
        <strain evidence="9 10">DSM 23626</strain>
    </source>
</reference>